<reference evidence="1 2" key="1">
    <citation type="submission" date="2017-06" db="EMBL/GenBank/DDBJ databases">
        <authorList>
            <person name="Kim H.J."/>
            <person name="Triplett B.A."/>
        </authorList>
    </citation>
    <scope>NUCLEOTIDE SEQUENCE [LARGE SCALE GENOMIC DNA]</scope>
    <source>
        <strain evidence="1 2">DSM 14713</strain>
    </source>
</reference>
<dbReference type="EMBL" id="CP022163">
    <property type="protein sequence ID" value="ATB33819.1"/>
    <property type="molecule type" value="Genomic_DNA"/>
</dbReference>
<keyword evidence="2" id="KW-1185">Reference proteome</keyword>
<name>A0A250IPY9_9BACT</name>
<accession>A0A250IPY9</accession>
<organism evidence="1 2">
    <name type="scientific">Melittangium boletus DSM 14713</name>
    <dbReference type="NCBI Taxonomy" id="1294270"/>
    <lineage>
        <taxon>Bacteria</taxon>
        <taxon>Pseudomonadati</taxon>
        <taxon>Myxococcota</taxon>
        <taxon>Myxococcia</taxon>
        <taxon>Myxococcales</taxon>
        <taxon>Cystobacterineae</taxon>
        <taxon>Archangiaceae</taxon>
        <taxon>Melittangium</taxon>
    </lineage>
</organism>
<dbReference type="KEGG" id="mbd:MEBOL_007317"/>
<proteinExistence type="predicted"/>
<dbReference type="Proteomes" id="UP000217289">
    <property type="component" value="Chromosome"/>
</dbReference>
<evidence type="ECO:0000313" key="1">
    <source>
        <dbReference type="EMBL" id="ATB33819.1"/>
    </source>
</evidence>
<protein>
    <submittedName>
        <fullName evidence="1">Uncharacterized protein</fullName>
    </submittedName>
</protein>
<evidence type="ECO:0000313" key="2">
    <source>
        <dbReference type="Proteomes" id="UP000217289"/>
    </source>
</evidence>
<sequence length="723" mass="81210">MFARDFREVLNEFRISEGPGTLRTGEPMFDPHNIDLLIRRAVLMGLVRLDMPQTTLASSDYRLLLDTIAEFLGRVRQGAGIRRMLYDYAEVCRAPLDQQLSTHLQEDGETPKQSRYHRSQHQGLANLKKISKSLPQQVANDIHNPNILVNCDSGTEGELGCKPGNIKIYQAVFAPSYGENDYKDVYEETGNKKRIVIHPAKGGKCNVSIGNPFRSVGWFFNYVSQGSKTALIRMWEIPQKHFVTLLQNCGTEWQVAQVRDAARKGLDPQGLARRVYVEMCDHKATNQFGLWTHEENGTPTEFGKWFMSVSERMVTYYDPNGTHKPNKRDGDCRPIGRLLDCLGISTSVTDRFHDLGTSNSDANGNLTMNRDMVEKDAELLRILDVLEMGREDAADVIDGMGKKYVRIFCNLLTYNDMNPQRFNLMRQYTSTGLNVTNLRLETQFMIQVHQSRTWYGAVRKVVELVRGNLAKADLPLPEDVQATLPPIARHCTLYRQVLDVLQNALGGGGTGSLFERNGQIIDALNVILRPLCSGGSSLRLAAVKTKNEKFVFPPLSDLNFEIGASHRSKTVGLKGPIDSLDGNVSPGFIKSYKFADPLPSSTQTSNTKFQLFEHEPVLYRLQDKELPLMGGISGTTRDIFRFFGSELRDTSFWSFFSVVAAFMIKNHYHSLIECYAAALQYYKRDSATPGTNPLSTLGNGTSSAAMYKHVRLLTSVPFLTPRT</sequence>
<gene>
    <name evidence="1" type="ORF">MEBOL_007317</name>
</gene>
<dbReference type="AlphaFoldDB" id="A0A250IPY9"/>